<protein>
    <submittedName>
        <fullName evidence="1">Uncharacterized protein</fullName>
    </submittedName>
</protein>
<dbReference type="RefSeq" id="WP_345356174.1">
    <property type="nucleotide sequence ID" value="NZ_BAABHJ010000009.1"/>
</dbReference>
<dbReference type="Proteomes" id="UP001500212">
    <property type="component" value="Unassembled WGS sequence"/>
</dbReference>
<comment type="caution">
    <text evidence="1">The sequence shown here is derived from an EMBL/GenBank/DDBJ whole genome shotgun (WGS) entry which is preliminary data.</text>
</comment>
<evidence type="ECO:0000313" key="2">
    <source>
        <dbReference type="Proteomes" id="UP001500212"/>
    </source>
</evidence>
<reference evidence="2" key="1">
    <citation type="journal article" date="2019" name="Int. J. Syst. Evol. Microbiol.">
        <title>The Global Catalogue of Microorganisms (GCM) 10K type strain sequencing project: providing services to taxonomists for standard genome sequencing and annotation.</title>
        <authorList>
            <consortium name="The Broad Institute Genomics Platform"/>
            <consortium name="The Broad Institute Genome Sequencing Center for Infectious Disease"/>
            <person name="Wu L."/>
            <person name="Ma J."/>
        </authorList>
    </citation>
    <scope>NUCLEOTIDE SEQUENCE [LARGE SCALE GENOMIC DNA]</scope>
    <source>
        <strain evidence="2">JCM 17938</strain>
    </source>
</reference>
<keyword evidence="2" id="KW-1185">Reference proteome</keyword>
<sequence>MFGIPTDHVPSPEPLTSEEDERLLVELSAVARDTLAAATEAELTQAAPLWAGIEEFHHVAWFEPDEMRPVMDDLVGLARRARDAGQMMYCAVCV</sequence>
<organism evidence="1 2">
    <name type="scientific">Actinoallomurus liliacearum</name>
    <dbReference type="NCBI Taxonomy" id="1080073"/>
    <lineage>
        <taxon>Bacteria</taxon>
        <taxon>Bacillati</taxon>
        <taxon>Actinomycetota</taxon>
        <taxon>Actinomycetes</taxon>
        <taxon>Streptosporangiales</taxon>
        <taxon>Thermomonosporaceae</taxon>
        <taxon>Actinoallomurus</taxon>
    </lineage>
</organism>
<accession>A0ABP8TJH6</accession>
<proteinExistence type="predicted"/>
<dbReference type="EMBL" id="BAABHJ010000009">
    <property type="protein sequence ID" value="GAA4609855.1"/>
    <property type="molecule type" value="Genomic_DNA"/>
</dbReference>
<evidence type="ECO:0000313" key="1">
    <source>
        <dbReference type="EMBL" id="GAA4609855.1"/>
    </source>
</evidence>
<name>A0ABP8TJH6_9ACTN</name>
<gene>
    <name evidence="1" type="ORF">GCM10023195_40080</name>
</gene>